<accession>A0A1J1IZ49</accession>
<reference evidence="1 2" key="1">
    <citation type="submission" date="2015-04" db="EMBL/GenBank/DDBJ databases">
        <authorList>
            <person name="Syromyatnikov M.Y."/>
            <person name="Popov V.N."/>
        </authorList>
    </citation>
    <scope>NUCLEOTIDE SEQUENCE [LARGE SCALE GENOMIC DNA]</scope>
</reference>
<evidence type="ECO:0000313" key="2">
    <source>
        <dbReference type="Proteomes" id="UP000183832"/>
    </source>
</evidence>
<protein>
    <submittedName>
        <fullName evidence="1">CLUMA_CG016993, isoform A</fullName>
    </submittedName>
</protein>
<name>A0A1J1IZ49_9DIPT</name>
<dbReference type="EMBL" id="CVRI01000060">
    <property type="protein sequence ID" value="CRL03865.1"/>
    <property type="molecule type" value="Genomic_DNA"/>
</dbReference>
<keyword evidence="2" id="KW-1185">Reference proteome</keyword>
<sequence length="67" mass="8043">MTYVRTVYCTLQLEFGEKTKLYLKGNNLADKIKVEPRQKKGELLTKTHDLFHAICNHMTWQRRNFRS</sequence>
<organism evidence="1 2">
    <name type="scientific">Clunio marinus</name>
    <dbReference type="NCBI Taxonomy" id="568069"/>
    <lineage>
        <taxon>Eukaryota</taxon>
        <taxon>Metazoa</taxon>
        <taxon>Ecdysozoa</taxon>
        <taxon>Arthropoda</taxon>
        <taxon>Hexapoda</taxon>
        <taxon>Insecta</taxon>
        <taxon>Pterygota</taxon>
        <taxon>Neoptera</taxon>
        <taxon>Endopterygota</taxon>
        <taxon>Diptera</taxon>
        <taxon>Nematocera</taxon>
        <taxon>Chironomoidea</taxon>
        <taxon>Chironomidae</taxon>
        <taxon>Clunio</taxon>
    </lineage>
</organism>
<evidence type="ECO:0000313" key="1">
    <source>
        <dbReference type="EMBL" id="CRL03865.1"/>
    </source>
</evidence>
<proteinExistence type="predicted"/>
<gene>
    <name evidence="1" type="ORF">CLUMA_CG016993</name>
</gene>
<dbReference type="AlphaFoldDB" id="A0A1J1IZ49"/>
<dbReference type="Proteomes" id="UP000183832">
    <property type="component" value="Unassembled WGS sequence"/>
</dbReference>